<dbReference type="InterPro" id="IPR050681">
    <property type="entry name" value="CDF/SLC30A"/>
</dbReference>
<dbReference type="PANTHER" id="PTHR11562:SF17">
    <property type="entry name" value="RE54080P-RELATED"/>
    <property type="match status" value="1"/>
</dbReference>
<keyword evidence="14" id="KW-1185">Reference proteome</keyword>
<dbReference type="InterPro" id="IPR027470">
    <property type="entry name" value="Cation_efflux_CTD"/>
</dbReference>
<dbReference type="InterPro" id="IPR036837">
    <property type="entry name" value="Cation_efflux_CTD_sf"/>
</dbReference>
<sequence>MSQHQHHDHDGHDHDQHDHDHSPGHSHAHGPGGHSHAPKDFGTAFAIGILLNTGFVIGEAAFGYASNSMALVADAGHNLSDVLGLLVAWSAAVLSKRPPSQRYTYGLRGSSILAALFNAAFLLVAVGAIGWEAILRLFDPQPVAEVTVMVVASVGILINGATAWLFASGRKGDLNIRGAYLHMMADAAVSAGVVIAGFLILLTGWSWLDAVTSLLISAAIFWGTWGLLRDSVAMSLAAVPRGIDPAAVRGFLERCDGVAQVHDLHIWPMSTTEVALTCHLVIPAGPPGDRYLMQIARHLKQDFAIDHATLQVETDPASACALAPDHVV</sequence>
<feature type="compositionally biased region" description="Basic and acidic residues" evidence="9">
    <location>
        <begin position="1"/>
        <end position="23"/>
    </location>
</feature>
<evidence type="ECO:0000256" key="7">
    <source>
        <dbReference type="ARBA" id="ARBA00023065"/>
    </source>
</evidence>
<feature type="transmembrane region" description="Helical" evidence="10">
    <location>
        <begin position="146"/>
        <end position="167"/>
    </location>
</feature>
<evidence type="ECO:0000313" key="14">
    <source>
        <dbReference type="Proteomes" id="UP000542353"/>
    </source>
</evidence>
<protein>
    <submittedName>
        <fullName evidence="13">Cobalt-zinc-cadmium efflux system protein</fullName>
    </submittedName>
</protein>
<feature type="region of interest" description="Disordered" evidence="9">
    <location>
        <begin position="1"/>
        <end position="35"/>
    </location>
</feature>
<feature type="domain" description="Cation efflux protein cytoplasmic" evidence="12">
    <location>
        <begin position="241"/>
        <end position="314"/>
    </location>
</feature>
<dbReference type="InterPro" id="IPR027469">
    <property type="entry name" value="Cation_efflux_TMD_sf"/>
</dbReference>
<dbReference type="EMBL" id="JACHIH010000001">
    <property type="protein sequence ID" value="MBB5045435.1"/>
    <property type="molecule type" value="Genomic_DNA"/>
</dbReference>
<evidence type="ECO:0000256" key="2">
    <source>
        <dbReference type="ARBA" id="ARBA00008873"/>
    </source>
</evidence>
<feature type="transmembrane region" description="Helical" evidence="10">
    <location>
        <begin position="115"/>
        <end position="134"/>
    </location>
</feature>
<dbReference type="RefSeq" id="WP_184253239.1">
    <property type="nucleotide sequence ID" value="NZ_JACHIH010000001.1"/>
</dbReference>
<evidence type="ECO:0000256" key="3">
    <source>
        <dbReference type="ARBA" id="ARBA00022448"/>
    </source>
</evidence>
<evidence type="ECO:0000259" key="11">
    <source>
        <dbReference type="Pfam" id="PF01545"/>
    </source>
</evidence>
<dbReference type="Pfam" id="PF01545">
    <property type="entry name" value="Cation_efflux"/>
    <property type="match status" value="1"/>
</dbReference>
<keyword evidence="5" id="KW-0862">Zinc</keyword>
<keyword evidence="5" id="KW-0864">Zinc transport</keyword>
<accession>A0A7W7Z086</accession>
<keyword evidence="6 10" id="KW-1133">Transmembrane helix</keyword>
<dbReference type="SUPFAM" id="SSF161111">
    <property type="entry name" value="Cation efflux protein transmembrane domain-like"/>
    <property type="match status" value="1"/>
</dbReference>
<dbReference type="GO" id="GO:0005385">
    <property type="term" value="F:zinc ion transmembrane transporter activity"/>
    <property type="evidence" value="ECO:0007669"/>
    <property type="project" value="TreeGrafter"/>
</dbReference>
<comment type="subcellular location">
    <subcellularLocation>
        <location evidence="1">Membrane</location>
        <topology evidence="1">Multi-pass membrane protein</topology>
    </subcellularLocation>
</comment>
<dbReference type="Gene3D" id="1.20.1510.10">
    <property type="entry name" value="Cation efflux protein transmembrane domain"/>
    <property type="match status" value="1"/>
</dbReference>
<dbReference type="GO" id="GO:0005886">
    <property type="term" value="C:plasma membrane"/>
    <property type="evidence" value="ECO:0007669"/>
    <property type="project" value="TreeGrafter"/>
</dbReference>
<dbReference type="SUPFAM" id="SSF160240">
    <property type="entry name" value="Cation efflux protein cytoplasmic domain-like"/>
    <property type="match status" value="1"/>
</dbReference>
<feature type="transmembrane region" description="Helical" evidence="10">
    <location>
        <begin position="44"/>
        <end position="65"/>
    </location>
</feature>
<dbReference type="Pfam" id="PF16916">
    <property type="entry name" value="ZT_dimer"/>
    <property type="match status" value="1"/>
</dbReference>
<comment type="similarity">
    <text evidence="2">Belongs to the cation diffusion facilitator (CDF) transporter (TC 2.A.4) family. SLC30A subfamily.</text>
</comment>
<evidence type="ECO:0000256" key="10">
    <source>
        <dbReference type="SAM" id="Phobius"/>
    </source>
</evidence>
<name>A0A7W7Z086_9BRAD</name>
<reference evidence="13 14" key="1">
    <citation type="submission" date="2020-08" db="EMBL/GenBank/DDBJ databases">
        <title>Genomic Encyclopedia of Type Strains, Phase IV (KMG-IV): sequencing the most valuable type-strain genomes for metagenomic binning, comparative biology and taxonomic classification.</title>
        <authorList>
            <person name="Goeker M."/>
        </authorList>
    </citation>
    <scope>NUCLEOTIDE SEQUENCE [LARGE SCALE GENOMIC DNA]</scope>
    <source>
        <strain evidence="13 14">DSM 12706</strain>
    </source>
</reference>
<evidence type="ECO:0000256" key="1">
    <source>
        <dbReference type="ARBA" id="ARBA00004141"/>
    </source>
</evidence>
<evidence type="ECO:0000256" key="4">
    <source>
        <dbReference type="ARBA" id="ARBA00022692"/>
    </source>
</evidence>
<evidence type="ECO:0000259" key="12">
    <source>
        <dbReference type="Pfam" id="PF16916"/>
    </source>
</evidence>
<feature type="domain" description="Cation efflux protein transmembrane" evidence="11">
    <location>
        <begin position="47"/>
        <end position="233"/>
    </location>
</feature>
<dbReference type="InterPro" id="IPR058533">
    <property type="entry name" value="Cation_efflux_TM"/>
</dbReference>
<dbReference type="AlphaFoldDB" id="A0A7W7Z086"/>
<keyword evidence="3" id="KW-0813">Transport</keyword>
<feature type="transmembrane region" description="Helical" evidence="10">
    <location>
        <begin position="179"/>
        <end position="201"/>
    </location>
</feature>
<dbReference type="PANTHER" id="PTHR11562">
    <property type="entry name" value="CATION EFFLUX PROTEIN/ ZINC TRANSPORTER"/>
    <property type="match status" value="1"/>
</dbReference>
<evidence type="ECO:0000256" key="8">
    <source>
        <dbReference type="ARBA" id="ARBA00023136"/>
    </source>
</evidence>
<keyword evidence="8 10" id="KW-0472">Membrane</keyword>
<dbReference type="Proteomes" id="UP000542353">
    <property type="component" value="Unassembled WGS sequence"/>
</dbReference>
<organism evidence="13 14">
    <name type="scientific">Rhodopseudomonas rhenobacensis</name>
    <dbReference type="NCBI Taxonomy" id="87461"/>
    <lineage>
        <taxon>Bacteria</taxon>
        <taxon>Pseudomonadati</taxon>
        <taxon>Pseudomonadota</taxon>
        <taxon>Alphaproteobacteria</taxon>
        <taxon>Hyphomicrobiales</taxon>
        <taxon>Nitrobacteraceae</taxon>
        <taxon>Rhodopseudomonas</taxon>
    </lineage>
</organism>
<dbReference type="NCBIfam" id="TIGR01297">
    <property type="entry name" value="CDF"/>
    <property type="match status" value="1"/>
</dbReference>
<keyword evidence="7" id="KW-0406">Ion transport</keyword>
<proteinExistence type="inferred from homology"/>
<evidence type="ECO:0000313" key="13">
    <source>
        <dbReference type="EMBL" id="MBB5045435.1"/>
    </source>
</evidence>
<dbReference type="InterPro" id="IPR002524">
    <property type="entry name" value="Cation_efflux"/>
</dbReference>
<keyword evidence="4 10" id="KW-0812">Transmembrane</keyword>
<gene>
    <name evidence="13" type="ORF">HNR60_000164</name>
</gene>
<comment type="caution">
    <text evidence="13">The sequence shown here is derived from an EMBL/GenBank/DDBJ whole genome shotgun (WGS) entry which is preliminary data.</text>
</comment>
<evidence type="ECO:0000256" key="6">
    <source>
        <dbReference type="ARBA" id="ARBA00022989"/>
    </source>
</evidence>
<evidence type="ECO:0000256" key="5">
    <source>
        <dbReference type="ARBA" id="ARBA00022906"/>
    </source>
</evidence>
<feature type="transmembrane region" description="Helical" evidence="10">
    <location>
        <begin position="207"/>
        <end position="228"/>
    </location>
</feature>
<evidence type="ECO:0000256" key="9">
    <source>
        <dbReference type="SAM" id="MobiDB-lite"/>
    </source>
</evidence>